<gene>
    <name evidence="2" type="ORF">EYF80_056995</name>
</gene>
<proteinExistence type="predicted"/>
<evidence type="ECO:0000256" key="1">
    <source>
        <dbReference type="SAM" id="MobiDB-lite"/>
    </source>
</evidence>
<evidence type="ECO:0000313" key="3">
    <source>
        <dbReference type="Proteomes" id="UP000314294"/>
    </source>
</evidence>
<feature type="compositionally biased region" description="Low complexity" evidence="1">
    <location>
        <begin position="81"/>
        <end position="109"/>
    </location>
</feature>
<feature type="region of interest" description="Disordered" evidence="1">
    <location>
        <begin position="80"/>
        <end position="109"/>
    </location>
</feature>
<feature type="region of interest" description="Disordered" evidence="1">
    <location>
        <begin position="16"/>
        <end position="61"/>
    </location>
</feature>
<evidence type="ECO:0000313" key="2">
    <source>
        <dbReference type="EMBL" id="TNN32842.1"/>
    </source>
</evidence>
<name>A0A4Z2EX61_9TELE</name>
<dbReference type="EMBL" id="SRLO01002473">
    <property type="protein sequence ID" value="TNN32842.1"/>
    <property type="molecule type" value="Genomic_DNA"/>
</dbReference>
<feature type="compositionally biased region" description="Basic and acidic residues" evidence="1">
    <location>
        <begin position="35"/>
        <end position="61"/>
    </location>
</feature>
<dbReference type="AlphaFoldDB" id="A0A4Z2EX61"/>
<accession>A0A4Z2EX61</accession>
<protein>
    <submittedName>
        <fullName evidence="2">Uncharacterized protein</fullName>
    </submittedName>
</protein>
<sequence length="109" mass="12391">MLPSLDRSPDQLRRPLLEGVFLDHADAGVPNGVQEKTEEEKEEKKEEKEEEKKEEKKEEGKMTVLSVGRFQVAQILEHKPVTVTTRTSQVQRSSLFHPFSSSSSSGVRR</sequence>
<keyword evidence="3" id="KW-1185">Reference proteome</keyword>
<organism evidence="2 3">
    <name type="scientific">Liparis tanakae</name>
    <name type="common">Tanaka's snailfish</name>
    <dbReference type="NCBI Taxonomy" id="230148"/>
    <lineage>
        <taxon>Eukaryota</taxon>
        <taxon>Metazoa</taxon>
        <taxon>Chordata</taxon>
        <taxon>Craniata</taxon>
        <taxon>Vertebrata</taxon>
        <taxon>Euteleostomi</taxon>
        <taxon>Actinopterygii</taxon>
        <taxon>Neopterygii</taxon>
        <taxon>Teleostei</taxon>
        <taxon>Neoteleostei</taxon>
        <taxon>Acanthomorphata</taxon>
        <taxon>Eupercaria</taxon>
        <taxon>Perciformes</taxon>
        <taxon>Cottioidei</taxon>
        <taxon>Cottales</taxon>
        <taxon>Liparidae</taxon>
        <taxon>Liparis</taxon>
    </lineage>
</organism>
<reference evidence="2 3" key="1">
    <citation type="submission" date="2019-03" db="EMBL/GenBank/DDBJ databases">
        <title>First draft genome of Liparis tanakae, snailfish: a comprehensive survey of snailfish specific genes.</title>
        <authorList>
            <person name="Kim W."/>
            <person name="Song I."/>
            <person name="Jeong J.-H."/>
            <person name="Kim D."/>
            <person name="Kim S."/>
            <person name="Ryu S."/>
            <person name="Song J.Y."/>
            <person name="Lee S.K."/>
        </authorList>
    </citation>
    <scope>NUCLEOTIDE SEQUENCE [LARGE SCALE GENOMIC DNA]</scope>
    <source>
        <tissue evidence="2">Muscle</tissue>
    </source>
</reference>
<comment type="caution">
    <text evidence="2">The sequence shown here is derived from an EMBL/GenBank/DDBJ whole genome shotgun (WGS) entry which is preliminary data.</text>
</comment>
<dbReference type="Proteomes" id="UP000314294">
    <property type="component" value="Unassembled WGS sequence"/>
</dbReference>
<feature type="compositionally biased region" description="Basic and acidic residues" evidence="1">
    <location>
        <begin position="16"/>
        <end position="26"/>
    </location>
</feature>